<organism evidence="1 2">
    <name type="scientific">Terriglobus roseus</name>
    <dbReference type="NCBI Taxonomy" id="392734"/>
    <lineage>
        <taxon>Bacteria</taxon>
        <taxon>Pseudomonadati</taxon>
        <taxon>Acidobacteriota</taxon>
        <taxon>Terriglobia</taxon>
        <taxon>Terriglobales</taxon>
        <taxon>Acidobacteriaceae</taxon>
        <taxon>Terriglobus</taxon>
    </lineage>
</organism>
<name>A0A1G7P5Y0_9BACT</name>
<dbReference type="Proteomes" id="UP000182427">
    <property type="component" value="Chromosome I"/>
</dbReference>
<dbReference type="RefSeq" id="WP_083346198.1">
    <property type="nucleotide sequence ID" value="NZ_LT629690.1"/>
</dbReference>
<accession>A0A1G7P5Y0</accession>
<dbReference type="OrthoDB" id="122304at2"/>
<dbReference type="AlphaFoldDB" id="A0A1G7P5Y0"/>
<sequence>MEAVHDGQCGLCTHFGEHHSKSSALVSILTSHKADVVMVDECGHPKHASLHLKVTPISGCDGFVPAAAA</sequence>
<keyword evidence="2" id="KW-1185">Reference proteome</keyword>
<dbReference type="EMBL" id="LT629690">
    <property type="protein sequence ID" value="SDF81537.1"/>
    <property type="molecule type" value="Genomic_DNA"/>
</dbReference>
<reference evidence="2" key="1">
    <citation type="submission" date="2016-10" db="EMBL/GenBank/DDBJ databases">
        <authorList>
            <person name="Varghese N."/>
            <person name="Submissions S."/>
        </authorList>
    </citation>
    <scope>NUCLEOTIDE SEQUENCE [LARGE SCALE GENOMIC DNA]</scope>
    <source>
        <strain evidence="2">GAS232</strain>
    </source>
</reference>
<gene>
    <name evidence="1" type="ORF">SAMN05444167_3392</name>
</gene>
<evidence type="ECO:0000313" key="1">
    <source>
        <dbReference type="EMBL" id="SDF81537.1"/>
    </source>
</evidence>
<proteinExistence type="predicted"/>
<protein>
    <submittedName>
        <fullName evidence="1">Uncharacterized protein</fullName>
    </submittedName>
</protein>
<evidence type="ECO:0000313" key="2">
    <source>
        <dbReference type="Proteomes" id="UP000182427"/>
    </source>
</evidence>